<dbReference type="GO" id="GO:0006730">
    <property type="term" value="P:one-carbon metabolic process"/>
    <property type="evidence" value="ECO:0007669"/>
    <property type="project" value="TreeGrafter"/>
</dbReference>
<dbReference type="CDD" id="cd03124">
    <property type="entry name" value="alpha_CA_prokaryotic_like"/>
    <property type="match status" value="1"/>
</dbReference>
<dbReference type="STRING" id="3827.A0A1S2YK79"/>
<keyword evidence="6 12" id="KW-0479">Metal-binding</keyword>
<dbReference type="PROSITE" id="PS00162">
    <property type="entry name" value="ALPHA_CA_1"/>
    <property type="match status" value="1"/>
</dbReference>
<evidence type="ECO:0000256" key="1">
    <source>
        <dbReference type="ARBA" id="ARBA00001947"/>
    </source>
</evidence>
<keyword evidence="9" id="KW-0325">Glycoprotein</keyword>
<proteinExistence type="inferred from homology"/>
<dbReference type="Proteomes" id="UP000087171">
    <property type="component" value="Chromosome Ca6"/>
</dbReference>
<comment type="subcellular location">
    <subcellularLocation>
        <location evidence="3">Plastid</location>
        <location evidence="3">Chloroplast stroma</location>
    </subcellularLocation>
</comment>
<evidence type="ECO:0000256" key="8">
    <source>
        <dbReference type="ARBA" id="ARBA00022833"/>
    </source>
</evidence>
<keyword evidence="10 12" id="KW-0456">Lyase</keyword>
<sequence length="269" mass="30709">MAKLAMLVLVFSLLIALVLLSSCPTMSQEVEHESEFNYDEKSMKGPQHWGDIKPEWSMCKNGTMQSPIDLLNQRVQIVSNLGTLQINYKPSNATLKNRGHDIMLELIANSSYLQINGTQYVLKQFHWHSPSEHTIDGKRFDLELHMVHQTPSGQTAVIGILYKTGRPNPFFSLLRSDLEAISEKTEEERALGVIDPRWINFGKTHYYRYIGSLTTPSCSENITWTIIQEVRSVSKEQIKLFRVAAHDESNSNARPLQPLNDRLVQLQQT</sequence>
<comment type="cofactor">
    <cofactor evidence="1 12">
        <name>Zn(2+)</name>
        <dbReference type="ChEBI" id="CHEBI:29105"/>
    </cofactor>
</comment>
<keyword evidence="14" id="KW-1185">Reference proteome</keyword>
<dbReference type="PROSITE" id="PS51257">
    <property type="entry name" value="PROKAR_LIPOPROTEIN"/>
    <property type="match status" value="1"/>
</dbReference>
<dbReference type="PROSITE" id="PS51144">
    <property type="entry name" value="ALPHA_CA_2"/>
    <property type="match status" value="1"/>
</dbReference>
<evidence type="ECO:0000256" key="6">
    <source>
        <dbReference type="ARBA" id="ARBA00022723"/>
    </source>
</evidence>
<gene>
    <name evidence="15" type="primary">LOC101501720</name>
</gene>
<reference evidence="14" key="1">
    <citation type="journal article" date="2013" name="Nat. Biotechnol.">
        <title>Draft genome sequence of chickpea (Cicer arietinum) provides a resource for trait improvement.</title>
        <authorList>
            <person name="Varshney R.K."/>
            <person name="Song C."/>
            <person name="Saxena R.K."/>
            <person name="Azam S."/>
            <person name="Yu S."/>
            <person name="Sharpe A.G."/>
            <person name="Cannon S."/>
            <person name="Baek J."/>
            <person name="Rosen B.D."/>
            <person name="Tar'an B."/>
            <person name="Millan T."/>
            <person name="Zhang X."/>
            <person name="Ramsay L.D."/>
            <person name="Iwata A."/>
            <person name="Wang Y."/>
            <person name="Nelson W."/>
            <person name="Farmer A.D."/>
            <person name="Gaur P.M."/>
            <person name="Soderlund C."/>
            <person name="Penmetsa R.V."/>
            <person name="Xu C."/>
            <person name="Bharti A.K."/>
            <person name="He W."/>
            <person name="Winter P."/>
            <person name="Zhao S."/>
            <person name="Hane J.K."/>
            <person name="Carrasquilla-Garcia N."/>
            <person name="Condie J.A."/>
            <person name="Upadhyaya H.D."/>
            <person name="Luo M.C."/>
            <person name="Thudi M."/>
            <person name="Gowda C.L."/>
            <person name="Singh N.P."/>
            <person name="Lichtenzveig J."/>
            <person name="Gali K.K."/>
            <person name="Rubio J."/>
            <person name="Nadarajan N."/>
            <person name="Dolezel J."/>
            <person name="Bansal K.C."/>
            <person name="Xu X."/>
            <person name="Edwards D."/>
            <person name="Zhang G."/>
            <person name="Kahl G."/>
            <person name="Gil J."/>
            <person name="Singh K.B."/>
            <person name="Datta S.K."/>
            <person name="Jackson S.A."/>
            <person name="Wang J."/>
            <person name="Cook D.R."/>
        </authorList>
    </citation>
    <scope>NUCLEOTIDE SEQUENCE [LARGE SCALE GENOMIC DNA]</scope>
    <source>
        <strain evidence="14">cv. CDC Frontier</strain>
    </source>
</reference>
<dbReference type="InterPro" id="IPR001148">
    <property type="entry name" value="CA_dom"/>
</dbReference>
<accession>A0A1S2YK79</accession>
<protein>
    <recommendedName>
        <fullName evidence="5 12">Carbonic anhydrase</fullName>
        <ecNumber evidence="5 12">4.2.1.1</ecNumber>
    </recommendedName>
</protein>
<comment type="function">
    <text evidence="2 12">Reversible hydration of carbon dioxide.</text>
</comment>
<evidence type="ECO:0000256" key="2">
    <source>
        <dbReference type="ARBA" id="ARBA00002904"/>
    </source>
</evidence>
<reference evidence="15" key="2">
    <citation type="submission" date="2025-08" db="UniProtKB">
        <authorList>
            <consortium name="RefSeq"/>
        </authorList>
    </citation>
    <scope>IDENTIFICATION</scope>
    <source>
        <tissue evidence="15">Etiolated seedlings</tissue>
    </source>
</reference>
<dbReference type="PANTHER" id="PTHR18952:SF208">
    <property type="entry name" value="CARBONIC ANHYDRASE XA-RELATED"/>
    <property type="match status" value="1"/>
</dbReference>
<comment type="similarity">
    <text evidence="4">Belongs to the alpha-class carbonic anhydrase family.</text>
</comment>
<dbReference type="GeneID" id="101501720"/>
<feature type="domain" description="Alpha-carbonic anhydrase" evidence="13">
    <location>
        <begin position="34"/>
        <end position="268"/>
    </location>
</feature>
<dbReference type="GO" id="GO:0008270">
    <property type="term" value="F:zinc ion binding"/>
    <property type="evidence" value="ECO:0007669"/>
    <property type="project" value="UniProtKB-UniRule"/>
</dbReference>
<dbReference type="PANTHER" id="PTHR18952">
    <property type="entry name" value="CARBONIC ANHYDRASE"/>
    <property type="match status" value="1"/>
</dbReference>
<evidence type="ECO:0000256" key="7">
    <source>
        <dbReference type="ARBA" id="ARBA00022729"/>
    </source>
</evidence>
<dbReference type="OrthoDB" id="429145at2759"/>
<evidence type="ECO:0000313" key="15">
    <source>
        <dbReference type="RefSeq" id="XP_004506042.1"/>
    </source>
</evidence>
<keyword evidence="7 12" id="KW-0732">Signal</keyword>
<dbReference type="eggNOG" id="KOG0382">
    <property type="taxonomic scope" value="Eukaryota"/>
</dbReference>
<dbReference type="InterPro" id="IPR036398">
    <property type="entry name" value="CA_dom_sf"/>
</dbReference>
<dbReference type="InterPro" id="IPR023561">
    <property type="entry name" value="Carbonic_anhydrase_a-class"/>
</dbReference>
<dbReference type="InterPro" id="IPR041891">
    <property type="entry name" value="Alpha_CA_prokaryot-like"/>
</dbReference>
<evidence type="ECO:0000313" key="14">
    <source>
        <dbReference type="Proteomes" id="UP000087171"/>
    </source>
</evidence>
<dbReference type="Gene3D" id="3.10.200.10">
    <property type="entry name" value="Alpha carbonic anhydrase"/>
    <property type="match status" value="1"/>
</dbReference>
<dbReference type="RefSeq" id="XP_004506042.1">
    <property type="nucleotide sequence ID" value="XM_004505985.2"/>
</dbReference>
<evidence type="ECO:0000256" key="10">
    <source>
        <dbReference type="ARBA" id="ARBA00023239"/>
    </source>
</evidence>
<keyword evidence="8 12" id="KW-0862">Zinc</keyword>
<comment type="similarity">
    <text evidence="12">Belongs to the alpha-carbonic anhydrase family.</text>
</comment>
<evidence type="ECO:0000256" key="4">
    <source>
        <dbReference type="ARBA" id="ARBA00006365"/>
    </source>
</evidence>
<organism evidence="14 15">
    <name type="scientific">Cicer arietinum</name>
    <name type="common">Chickpea</name>
    <name type="synonym">Garbanzo</name>
    <dbReference type="NCBI Taxonomy" id="3827"/>
    <lineage>
        <taxon>Eukaryota</taxon>
        <taxon>Viridiplantae</taxon>
        <taxon>Streptophyta</taxon>
        <taxon>Embryophyta</taxon>
        <taxon>Tracheophyta</taxon>
        <taxon>Spermatophyta</taxon>
        <taxon>Magnoliopsida</taxon>
        <taxon>eudicotyledons</taxon>
        <taxon>Gunneridae</taxon>
        <taxon>Pentapetalae</taxon>
        <taxon>rosids</taxon>
        <taxon>fabids</taxon>
        <taxon>Fabales</taxon>
        <taxon>Fabaceae</taxon>
        <taxon>Papilionoideae</taxon>
        <taxon>50 kb inversion clade</taxon>
        <taxon>NPAAA clade</taxon>
        <taxon>Hologalegina</taxon>
        <taxon>IRL clade</taxon>
        <taxon>Cicereae</taxon>
        <taxon>Cicer</taxon>
    </lineage>
</organism>
<dbReference type="GO" id="GO:0009570">
    <property type="term" value="C:chloroplast stroma"/>
    <property type="evidence" value="ECO:0007669"/>
    <property type="project" value="UniProtKB-SubCell"/>
</dbReference>
<evidence type="ECO:0000256" key="11">
    <source>
        <dbReference type="ARBA" id="ARBA00048348"/>
    </source>
</evidence>
<dbReference type="AlphaFoldDB" id="A0A1S2YK79"/>
<dbReference type="GO" id="GO:0004089">
    <property type="term" value="F:carbonate dehydratase activity"/>
    <property type="evidence" value="ECO:0007669"/>
    <property type="project" value="UniProtKB-UniRule"/>
</dbReference>
<dbReference type="PaxDb" id="3827-XP_004506042.1"/>
<comment type="catalytic activity">
    <reaction evidence="11 12">
        <text>hydrogencarbonate + H(+) = CO2 + H2O</text>
        <dbReference type="Rhea" id="RHEA:10748"/>
        <dbReference type="ChEBI" id="CHEBI:15377"/>
        <dbReference type="ChEBI" id="CHEBI:15378"/>
        <dbReference type="ChEBI" id="CHEBI:16526"/>
        <dbReference type="ChEBI" id="CHEBI:17544"/>
        <dbReference type="EC" id="4.2.1.1"/>
    </reaction>
</comment>
<evidence type="ECO:0000259" key="13">
    <source>
        <dbReference type="PROSITE" id="PS51144"/>
    </source>
</evidence>
<dbReference type="SMART" id="SM01057">
    <property type="entry name" value="Carb_anhydrase"/>
    <property type="match status" value="1"/>
</dbReference>
<evidence type="ECO:0000256" key="5">
    <source>
        <dbReference type="ARBA" id="ARBA00012925"/>
    </source>
</evidence>
<name>A0A1S2YK79_CICAR</name>
<dbReference type="KEGG" id="cam:101501720"/>
<dbReference type="SUPFAM" id="SSF51069">
    <property type="entry name" value="Carbonic anhydrase"/>
    <property type="match status" value="1"/>
</dbReference>
<dbReference type="EC" id="4.2.1.1" evidence="5 12"/>
<feature type="signal peptide" evidence="12">
    <location>
        <begin position="1"/>
        <end position="20"/>
    </location>
</feature>
<evidence type="ECO:0000256" key="9">
    <source>
        <dbReference type="ARBA" id="ARBA00023180"/>
    </source>
</evidence>
<dbReference type="InterPro" id="IPR018338">
    <property type="entry name" value="Carbonic_anhydrase_a-class_CS"/>
</dbReference>
<dbReference type="FunFam" id="3.10.200.10:FF:000007">
    <property type="entry name" value="Alpha carbonic anhydrase 3"/>
    <property type="match status" value="1"/>
</dbReference>
<evidence type="ECO:0000256" key="3">
    <source>
        <dbReference type="ARBA" id="ARBA00004470"/>
    </source>
</evidence>
<dbReference type="Pfam" id="PF00194">
    <property type="entry name" value="Carb_anhydrase"/>
    <property type="match status" value="1"/>
</dbReference>
<feature type="chain" id="PRO_5025085576" description="Carbonic anhydrase" evidence="12">
    <location>
        <begin position="21"/>
        <end position="269"/>
    </location>
</feature>
<evidence type="ECO:0000256" key="12">
    <source>
        <dbReference type="RuleBase" id="RU367011"/>
    </source>
</evidence>